<gene>
    <name evidence="1" type="ORF">Satyrvirus30_9</name>
</gene>
<name>A0A3G5AGF9_9VIRU</name>
<sequence length="40" mass="4510">MAIITIIIMISQIDHAAAFCQSKMARIITRSSINQPFIVY</sequence>
<reference evidence="1" key="1">
    <citation type="submission" date="2018-10" db="EMBL/GenBank/DDBJ databases">
        <title>Hidden diversity of soil giant viruses.</title>
        <authorList>
            <person name="Schulz F."/>
            <person name="Alteio L."/>
            <person name="Goudeau D."/>
            <person name="Ryan E.M."/>
            <person name="Malmstrom R.R."/>
            <person name="Blanchard J."/>
            <person name="Woyke T."/>
        </authorList>
    </citation>
    <scope>NUCLEOTIDE SEQUENCE</scope>
    <source>
        <strain evidence="1">SAV1</strain>
    </source>
</reference>
<accession>A0A3G5AGF9</accession>
<evidence type="ECO:0000313" key="1">
    <source>
        <dbReference type="EMBL" id="AYV85684.1"/>
    </source>
</evidence>
<protein>
    <submittedName>
        <fullName evidence="1">Uncharacterized protein</fullName>
    </submittedName>
</protein>
<organism evidence="1">
    <name type="scientific">Satyrvirus sp</name>
    <dbReference type="NCBI Taxonomy" id="2487771"/>
    <lineage>
        <taxon>Viruses</taxon>
        <taxon>Varidnaviria</taxon>
        <taxon>Bamfordvirae</taxon>
        <taxon>Nucleocytoviricota</taxon>
        <taxon>Megaviricetes</taxon>
        <taxon>Imitervirales</taxon>
        <taxon>Mimiviridae</taxon>
        <taxon>Megamimivirinae</taxon>
    </lineage>
</organism>
<dbReference type="EMBL" id="MK072466">
    <property type="protein sequence ID" value="AYV85684.1"/>
    <property type="molecule type" value="Genomic_DNA"/>
</dbReference>
<feature type="non-terminal residue" evidence="1">
    <location>
        <position position="40"/>
    </location>
</feature>
<proteinExistence type="predicted"/>